<reference evidence="2" key="2">
    <citation type="journal article" date="2015" name="Data Brief">
        <title>Shoot transcriptome of the giant reed, Arundo donax.</title>
        <authorList>
            <person name="Barrero R.A."/>
            <person name="Guerrero F.D."/>
            <person name="Moolhuijzen P."/>
            <person name="Goolsby J.A."/>
            <person name="Tidwell J."/>
            <person name="Bellgard S.E."/>
            <person name="Bellgard M.I."/>
        </authorList>
    </citation>
    <scope>NUCLEOTIDE SEQUENCE</scope>
    <source>
        <tissue evidence="2">Shoot tissue taken approximately 20 cm above the soil surface</tissue>
    </source>
</reference>
<proteinExistence type="predicted"/>
<dbReference type="AlphaFoldDB" id="A0A0A9DQI3"/>
<evidence type="ECO:0000256" key="1">
    <source>
        <dbReference type="SAM" id="MobiDB-lite"/>
    </source>
</evidence>
<dbReference type="EMBL" id="GBRH01207051">
    <property type="protein sequence ID" value="JAD90844.1"/>
    <property type="molecule type" value="Transcribed_RNA"/>
</dbReference>
<accession>A0A0A9DQI3</accession>
<reference evidence="2" key="1">
    <citation type="submission" date="2014-09" db="EMBL/GenBank/DDBJ databases">
        <authorList>
            <person name="Magalhaes I.L.F."/>
            <person name="Oliveira U."/>
            <person name="Santos F.R."/>
            <person name="Vidigal T.H.D.A."/>
            <person name="Brescovit A.D."/>
            <person name="Santos A.J."/>
        </authorList>
    </citation>
    <scope>NUCLEOTIDE SEQUENCE</scope>
    <source>
        <tissue evidence="2">Shoot tissue taken approximately 20 cm above the soil surface</tissue>
    </source>
</reference>
<name>A0A0A9DQI3_ARUDO</name>
<organism evidence="2">
    <name type="scientific">Arundo donax</name>
    <name type="common">Giant reed</name>
    <name type="synonym">Donax arundinaceus</name>
    <dbReference type="NCBI Taxonomy" id="35708"/>
    <lineage>
        <taxon>Eukaryota</taxon>
        <taxon>Viridiplantae</taxon>
        <taxon>Streptophyta</taxon>
        <taxon>Embryophyta</taxon>
        <taxon>Tracheophyta</taxon>
        <taxon>Spermatophyta</taxon>
        <taxon>Magnoliopsida</taxon>
        <taxon>Liliopsida</taxon>
        <taxon>Poales</taxon>
        <taxon>Poaceae</taxon>
        <taxon>PACMAD clade</taxon>
        <taxon>Arundinoideae</taxon>
        <taxon>Arundineae</taxon>
        <taxon>Arundo</taxon>
    </lineage>
</organism>
<feature type="region of interest" description="Disordered" evidence="1">
    <location>
        <begin position="1"/>
        <end position="21"/>
    </location>
</feature>
<protein>
    <submittedName>
        <fullName evidence="2">Uncharacterized protein</fullName>
    </submittedName>
</protein>
<sequence>MASPPSLLQRLRPPPCSRRRSKSLCLHLSKQSLHPFPSPRNNRRPVAASVVEQLVPRLPETGRRTGRRGNFACRCSYGTENGPPSPPPDKEKRLDEWPVLRRWDVPWKWSTISLTMVACAIRQLSSDRNG</sequence>
<evidence type="ECO:0000313" key="2">
    <source>
        <dbReference type="EMBL" id="JAD90844.1"/>
    </source>
</evidence>
<feature type="compositionally biased region" description="Low complexity" evidence="1">
    <location>
        <begin position="1"/>
        <end position="11"/>
    </location>
</feature>